<proteinExistence type="predicted"/>
<keyword evidence="4" id="KW-1003">Cell membrane</keyword>
<evidence type="ECO:0000256" key="10">
    <source>
        <dbReference type="SAM" id="Phobius"/>
    </source>
</evidence>
<dbReference type="InterPro" id="IPR005254">
    <property type="entry name" value="Heme_biosyn_assoc_TPR_pro"/>
</dbReference>
<evidence type="ECO:0000313" key="13">
    <source>
        <dbReference type="Proteomes" id="UP001156870"/>
    </source>
</evidence>
<evidence type="ECO:0000256" key="7">
    <source>
        <dbReference type="ARBA" id="ARBA00022989"/>
    </source>
</evidence>
<feature type="transmembrane region" description="Helical" evidence="10">
    <location>
        <begin position="5"/>
        <end position="27"/>
    </location>
</feature>
<gene>
    <name evidence="12" type="ORF">GCM10007877_27890</name>
</gene>
<evidence type="ECO:0000256" key="1">
    <source>
        <dbReference type="ARBA" id="ARBA00002962"/>
    </source>
</evidence>
<dbReference type="Pfam" id="PF07219">
    <property type="entry name" value="HemY_N"/>
    <property type="match status" value="1"/>
</dbReference>
<dbReference type="RefSeq" id="WP_232592894.1">
    <property type="nucleotide sequence ID" value="NZ_BSPD01000065.1"/>
</dbReference>
<comment type="function">
    <text evidence="1">Involved in a late step of protoheme IX synthesis.</text>
</comment>
<keyword evidence="7 10" id="KW-1133">Transmembrane helix</keyword>
<keyword evidence="8 10" id="KW-0472">Membrane</keyword>
<dbReference type="AlphaFoldDB" id="A0AA37TBI4"/>
<evidence type="ECO:0000313" key="12">
    <source>
        <dbReference type="EMBL" id="GLS27070.1"/>
    </source>
</evidence>
<keyword evidence="9" id="KW-0627">Porphyrin biosynthesis</keyword>
<evidence type="ECO:0000256" key="5">
    <source>
        <dbReference type="ARBA" id="ARBA00022519"/>
    </source>
</evidence>
<evidence type="ECO:0000256" key="4">
    <source>
        <dbReference type="ARBA" id="ARBA00022475"/>
    </source>
</evidence>
<dbReference type="SUPFAM" id="SSF48452">
    <property type="entry name" value="TPR-like"/>
    <property type="match status" value="1"/>
</dbReference>
<feature type="transmembrane region" description="Helical" evidence="10">
    <location>
        <begin position="47"/>
        <end position="65"/>
    </location>
</feature>
<keyword evidence="5" id="KW-0997">Cell inner membrane</keyword>
<evidence type="ECO:0000256" key="6">
    <source>
        <dbReference type="ARBA" id="ARBA00022692"/>
    </source>
</evidence>
<organism evidence="12 13">
    <name type="scientific">Marinibactrum halimedae</name>
    <dbReference type="NCBI Taxonomy" id="1444977"/>
    <lineage>
        <taxon>Bacteria</taxon>
        <taxon>Pseudomonadati</taxon>
        <taxon>Pseudomonadota</taxon>
        <taxon>Gammaproteobacteria</taxon>
        <taxon>Cellvibrionales</taxon>
        <taxon>Cellvibrionaceae</taxon>
        <taxon>Marinibactrum</taxon>
    </lineage>
</organism>
<dbReference type="GO" id="GO:0005886">
    <property type="term" value="C:plasma membrane"/>
    <property type="evidence" value="ECO:0007669"/>
    <property type="project" value="UniProtKB-SubCell"/>
</dbReference>
<keyword evidence="13" id="KW-1185">Reference proteome</keyword>
<keyword evidence="6 10" id="KW-0812">Transmembrane</keyword>
<comment type="subcellular location">
    <subcellularLocation>
        <location evidence="2">Cell inner membrane</location>
        <topology evidence="2">Multi-pass membrane protein</topology>
    </subcellularLocation>
</comment>
<dbReference type="GO" id="GO:0006779">
    <property type="term" value="P:porphyrin-containing compound biosynthetic process"/>
    <property type="evidence" value="ECO:0007669"/>
    <property type="project" value="UniProtKB-KW"/>
</dbReference>
<dbReference type="NCBIfam" id="TIGR00540">
    <property type="entry name" value="TPR_hemY_coli"/>
    <property type="match status" value="1"/>
</dbReference>
<evidence type="ECO:0000259" key="11">
    <source>
        <dbReference type="Pfam" id="PF07219"/>
    </source>
</evidence>
<dbReference type="InterPro" id="IPR010817">
    <property type="entry name" value="HemY_N"/>
</dbReference>
<comment type="pathway">
    <text evidence="3">Porphyrin-containing compound metabolism; protoheme biosynthesis.</text>
</comment>
<dbReference type="Gene3D" id="1.25.40.10">
    <property type="entry name" value="Tetratricopeptide repeat domain"/>
    <property type="match status" value="2"/>
</dbReference>
<sequence length="420" mass="47827">MIKNLLYRVFFWLFLIVFFLWAIYQVVTSTPGYVAISINRYTVETTFWVAIALNVALFLTLVLIWKSIKRTRRVMIGSVSWMRHGNPRSAQRATTIGLLEFLEGNWRPARKQLLKGAKRVDNPLLNYLAAARCAYELGEEETVGELLNQAEQRAPKNTLAVALTQARMQLIAKKYEPCIATLERARKAKPNHPVVLGLLSEAYMGVGDWKALQKLLPQLKQRGHMSEEEWAALSMKAVLERLESEGDLASRLSSAEAVKHMEQVWQELPAQYRKDVAVIASFVQQLVRNGGDASAEQVLRKTLREQWDARLVRFYGMVSGENVNKQLSLAESWLNEHPDDKELCLALGRISLRNELWGKAREYFERSLKLAKNPEAYAELARLLAHLGEHRLSTQYYQEGLILSTAGLPVLPMPKSVTEH</sequence>
<accession>A0AA37TBI4</accession>
<reference evidence="12 13" key="1">
    <citation type="journal article" date="2014" name="Int. J. Syst. Evol. Microbiol.">
        <title>Complete genome sequence of Corynebacterium casei LMG S-19264T (=DSM 44701T), isolated from a smear-ripened cheese.</title>
        <authorList>
            <consortium name="US DOE Joint Genome Institute (JGI-PGF)"/>
            <person name="Walter F."/>
            <person name="Albersmeier A."/>
            <person name="Kalinowski J."/>
            <person name="Ruckert C."/>
        </authorList>
    </citation>
    <scope>NUCLEOTIDE SEQUENCE [LARGE SCALE GENOMIC DNA]</scope>
    <source>
        <strain evidence="12 13">NBRC 110095</strain>
    </source>
</reference>
<dbReference type="EMBL" id="BSPD01000065">
    <property type="protein sequence ID" value="GLS27070.1"/>
    <property type="molecule type" value="Genomic_DNA"/>
</dbReference>
<evidence type="ECO:0000256" key="9">
    <source>
        <dbReference type="ARBA" id="ARBA00023244"/>
    </source>
</evidence>
<evidence type="ECO:0000256" key="8">
    <source>
        <dbReference type="ARBA" id="ARBA00023136"/>
    </source>
</evidence>
<name>A0AA37TBI4_9GAMM</name>
<feature type="domain" description="HemY N-terminal" evidence="11">
    <location>
        <begin position="32"/>
        <end position="138"/>
    </location>
</feature>
<dbReference type="GO" id="GO:0042168">
    <property type="term" value="P:heme metabolic process"/>
    <property type="evidence" value="ECO:0007669"/>
    <property type="project" value="InterPro"/>
</dbReference>
<dbReference type="Proteomes" id="UP001156870">
    <property type="component" value="Unassembled WGS sequence"/>
</dbReference>
<evidence type="ECO:0000256" key="2">
    <source>
        <dbReference type="ARBA" id="ARBA00004429"/>
    </source>
</evidence>
<protein>
    <recommendedName>
        <fullName evidence="11">HemY N-terminal domain-containing protein</fullName>
    </recommendedName>
</protein>
<comment type="caution">
    <text evidence="12">The sequence shown here is derived from an EMBL/GenBank/DDBJ whole genome shotgun (WGS) entry which is preliminary data.</text>
</comment>
<evidence type="ECO:0000256" key="3">
    <source>
        <dbReference type="ARBA" id="ARBA00004744"/>
    </source>
</evidence>
<dbReference type="InterPro" id="IPR011990">
    <property type="entry name" value="TPR-like_helical_dom_sf"/>
</dbReference>